<name>A0A024GLK0_9STRA</name>
<dbReference type="NCBIfam" id="NF006330">
    <property type="entry name" value="PRK08560.1"/>
    <property type="match status" value="2"/>
</dbReference>
<organism evidence="13 14">
    <name type="scientific">Albugo candida</name>
    <dbReference type="NCBI Taxonomy" id="65357"/>
    <lineage>
        <taxon>Eukaryota</taxon>
        <taxon>Sar</taxon>
        <taxon>Stramenopiles</taxon>
        <taxon>Oomycota</taxon>
        <taxon>Peronosporomycetes</taxon>
        <taxon>Albuginales</taxon>
        <taxon>Albuginaceae</taxon>
        <taxon>Albugo</taxon>
    </lineage>
</organism>
<dbReference type="PANTHER" id="PTHR46264">
    <property type="entry name" value="TYROSINE-TRNA LIGASE"/>
    <property type="match status" value="1"/>
</dbReference>
<protein>
    <recommendedName>
        <fullName evidence="4">tyrosine--tRNA ligase</fullName>
        <ecNumber evidence="4">6.1.1.1</ecNumber>
    </recommendedName>
    <alternativeName>
        <fullName evidence="11">Tyrosyl-tRNA synthetase</fullName>
    </alternativeName>
</protein>
<dbReference type="OrthoDB" id="197206at2759"/>
<dbReference type="Pfam" id="PF00579">
    <property type="entry name" value="tRNA-synt_1b"/>
    <property type="match status" value="2"/>
</dbReference>
<evidence type="ECO:0000256" key="3">
    <source>
        <dbReference type="ARBA" id="ARBA00005594"/>
    </source>
</evidence>
<evidence type="ECO:0000256" key="9">
    <source>
        <dbReference type="ARBA" id="ARBA00022917"/>
    </source>
</evidence>
<sequence length="765" mass="86946">MTCNNSPFAQFSTLRLGDSSNRESNHEPSRMLSTDQILEQLAAIIGPKGFSTDEEKQLCALFTKTPHPIAYDGFEPTGRVTLASGLQRVINAKRLMKAGCHVRFWIGDVFAMLNNKFGGDLNKYQTIAQYMVQVWKALGLDATTQDNFEILLSSSEIARHADKYWSRVLDIAGHFSVERIQQCATMMGRDVDESVCNANRILYPLMQCADTFLLEADICQFGCDQEQARHLNEEYIAKLKDKGDVTQGEPFYLLHPLLTGLKQGQFKMSTTDPESAIYVDDTIAEVNSKIKRAFCPPGQICQNPILDYMHYVVFPMFEDEGIVLERNEKNGGNRSFKTFTELENAFLKEEIHPADLKPCLSKYINSLLDPVRVHFAAGDLKKLWTNVKKLKISSVPDGDKLVSLTIPAFPVTEKRQWKVSELTLDEKFEQSRSVGEECTLEEELRALLAKKDHFVCYDGFEPSGRMHIAQGILRSVNVNRLTASGAIFRFWVADWFALLNNKMGGDLDKIRTVGRYMIEIWKSTGMDMTNVQFLWASDQIIANGASYWLRVMDIARRTTIARTVKCCTIMGRKEKEGMLAAQILYPLMQCADIFFLKADVCQLGLDQRKINMLARDYCDLVKIKFKPIILSHHMLMGLKQGQEKMSKSDPDSAIFMEDTTEHVERKISNAFCPARQIEGNPILDYMKNIIFPKHNDEKPVQVADVSFHNYTELESAYASGVVDPDSLKKSVTLHLNEMLEPVRKHFAQGEAKELLEKVRSYRVTR</sequence>
<dbReference type="InterPro" id="IPR014729">
    <property type="entry name" value="Rossmann-like_a/b/a_fold"/>
</dbReference>
<dbReference type="InterPro" id="IPR050489">
    <property type="entry name" value="Tyr-tRNA_synthase"/>
</dbReference>
<accession>A0A024GLK0</accession>
<evidence type="ECO:0000256" key="12">
    <source>
        <dbReference type="ARBA" id="ARBA00048248"/>
    </source>
</evidence>
<evidence type="ECO:0000256" key="11">
    <source>
        <dbReference type="ARBA" id="ARBA00033323"/>
    </source>
</evidence>
<dbReference type="SUPFAM" id="SSF52374">
    <property type="entry name" value="Nucleotidylyl transferase"/>
    <property type="match status" value="2"/>
</dbReference>
<keyword evidence="10" id="KW-0030">Aminoacyl-tRNA synthetase</keyword>
<comment type="catalytic activity">
    <reaction evidence="12">
        <text>tRNA(Tyr) + L-tyrosine + ATP = L-tyrosyl-tRNA(Tyr) + AMP + diphosphate + H(+)</text>
        <dbReference type="Rhea" id="RHEA:10220"/>
        <dbReference type="Rhea" id="RHEA-COMP:9706"/>
        <dbReference type="Rhea" id="RHEA-COMP:9707"/>
        <dbReference type="ChEBI" id="CHEBI:15378"/>
        <dbReference type="ChEBI" id="CHEBI:30616"/>
        <dbReference type="ChEBI" id="CHEBI:33019"/>
        <dbReference type="ChEBI" id="CHEBI:58315"/>
        <dbReference type="ChEBI" id="CHEBI:78442"/>
        <dbReference type="ChEBI" id="CHEBI:78536"/>
        <dbReference type="ChEBI" id="CHEBI:456215"/>
        <dbReference type="EC" id="6.1.1.1"/>
    </reaction>
</comment>
<gene>
    <name evidence="13" type="ORF">BN9_086570</name>
</gene>
<dbReference type="AlphaFoldDB" id="A0A024GLK0"/>
<evidence type="ECO:0000256" key="8">
    <source>
        <dbReference type="ARBA" id="ARBA00022840"/>
    </source>
</evidence>
<dbReference type="GO" id="GO:0005524">
    <property type="term" value="F:ATP binding"/>
    <property type="evidence" value="ECO:0007669"/>
    <property type="project" value="UniProtKB-KW"/>
</dbReference>
<evidence type="ECO:0000256" key="6">
    <source>
        <dbReference type="ARBA" id="ARBA00022598"/>
    </source>
</evidence>
<dbReference type="STRING" id="65357.A0A024GLK0"/>
<dbReference type="InterPro" id="IPR002305">
    <property type="entry name" value="aa-tRNA-synth_Ic"/>
</dbReference>
<dbReference type="EC" id="6.1.1.1" evidence="4"/>
<dbReference type="FunFam" id="1.10.240.10:FF:000011">
    <property type="entry name" value="Tyrosine--tRNA ligase"/>
    <property type="match status" value="1"/>
</dbReference>
<evidence type="ECO:0000256" key="5">
    <source>
        <dbReference type="ARBA" id="ARBA00022490"/>
    </source>
</evidence>
<comment type="similarity">
    <text evidence="3">Belongs to the class-I aminoacyl-tRNA synthetase family.</text>
</comment>
<evidence type="ECO:0000256" key="7">
    <source>
        <dbReference type="ARBA" id="ARBA00022741"/>
    </source>
</evidence>
<evidence type="ECO:0000256" key="1">
    <source>
        <dbReference type="ARBA" id="ARBA00002025"/>
    </source>
</evidence>
<dbReference type="GO" id="GO:0004831">
    <property type="term" value="F:tyrosine-tRNA ligase activity"/>
    <property type="evidence" value="ECO:0007669"/>
    <property type="project" value="UniProtKB-EC"/>
</dbReference>
<proteinExistence type="inferred from homology"/>
<dbReference type="EMBL" id="CAIX01000179">
    <property type="protein sequence ID" value="CCI47650.1"/>
    <property type="molecule type" value="Genomic_DNA"/>
</dbReference>
<evidence type="ECO:0000313" key="14">
    <source>
        <dbReference type="Proteomes" id="UP000053237"/>
    </source>
</evidence>
<keyword evidence="5" id="KW-0963">Cytoplasm</keyword>
<comment type="function">
    <text evidence="1">Catalyzes the attachment of tyrosine to tRNA(Tyr) in a two-step reaction: tyrosine is first activated by ATP to form Tyr-AMP and then transferred to the acceptor end of tRNA(Tyr).</text>
</comment>
<dbReference type="Proteomes" id="UP000053237">
    <property type="component" value="Unassembled WGS sequence"/>
</dbReference>
<reference evidence="13 14" key="1">
    <citation type="submission" date="2012-05" db="EMBL/GenBank/DDBJ databases">
        <title>Recombination and specialization in a pathogen metapopulation.</title>
        <authorList>
            <person name="Gardiner A."/>
            <person name="Kemen E."/>
            <person name="Schultz-Larsen T."/>
            <person name="MacLean D."/>
            <person name="Van Oosterhout C."/>
            <person name="Jones J.D.G."/>
        </authorList>
    </citation>
    <scope>NUCLEOTIDE SEQUENCE [LARGE SCALE GENOMIC DNA]</scope>
    <source>
        <strain evidence="13 14">Ac Nc2</strain>
    </source>
</reference>
<evidence type="ECO:0000256" key="10">
    <source>
        <dbReference type="ARBA" id="ARBA00023146"/>
    </source>
</evidence>
<evidence type="ECO:0000256" key="2">
    <source>
        <dbReference type="ARBA" id="ARBA00004514"/>
    </source>
</evidence>
<keyword evidence="7" id="KW-0547">Nucleotide-binding</keyword>
<dbReference type="InParanoid" id="A0A024GLK0"/>
<keyword evidence="14" id="KW-1185">Reference proteome</keyword>
<dbReference type="PANTHER" id="PTHR46264:SF4">
    <property type="entry name" value="TYROSINE--TRNA LIGASE, CYTOPLASMIC"/>
    <property type="match status" value="1"/>
</dbReference>
<comment type="subcellular location">
    <subcellularLocation>
        <location evidence="2">Cytoplasm</location>
        <location evidence="2">Cytosol</location>
    </subcellularLocation>
</comment>
<comment type="caution">
    <text evidence="13">The sequence shown here is derived from an EMBL/GenBank/DDBJ whole genome shotgun (WGS) entry which is preliminary data.</text>
</comment>
<dbReference type="GO" id="GO:0006437">
    <property type="term" value="P:tyrosyl-tRNA aminoacylation"/>
    <property type="evidence" value="ECO:0007669"/>
    <property type="project" value="TreeGrafter"/>
</dbReference>
<dbReference type="GO" id="GO:0005829">
    <property type="term" value="C:cytosol"/>
    <property type="evidence" value="ECO:0007669"/>
    <property type="project" value="UniProtKB-SubCell"/>
</dbReference>
<dbReference type="FunFam" id="3.40.50.620:FF:000085">
    <property type="entry name" value="Tyrosine--tRNA ligase 1 cytoplasmic"/>
    <property type="match status" value="1"/>
</dbReference>
<keyword evidence="9" id="KW-0648">Protein biosynthesis</keyword>
<dbReference type="Gene3D" id="3.40.50.620">
    <property type="entry name" value="HUPs"/>
    <property type="match status" value="4"/>
</dbReference>
<evidence type="ECO:0000256" key="4">
    <source>
        <dbReference type="ARBA" id="ARBA00013160"/>
    </source>
</evidence>
<keyword evidence="8" id="KW-0067">ATP-binding</keyword>
<keyword evidence="6" id="KW-0436">Ligase</keyword>
<evidence type="ECO:0000313" key="13">
    <source>
        <dbReference type="EMBL" id="CCI47650.1"/>
    </source>
</evidence>
<dbReference type="FunFam" id="3.40.50.620:FF:000103">
    <property type="entry name" value="tyrosine--tRNA ligase 1, cytoplasmic"/>
    <property type="match status" value="1"/>
</dbReference>